<keyword evidence="4" id="KW-0067">ATP-binding</keyword>
<dbReference type="Pfam" id="PF00012">
    <property type="entry name" value="HSP70"/>
    <property type="match status" value="1"/>
</dbReference>
<name>A0A895XUJ5_9ACTN</name>
<evidence type="ECO:0000313" key="9">
    <source>
        <dbReference type="Proteomes" id="UP000662939"/>
    </source>
</evidence>
<dbReference type="InterPro" id="IPR043129">
    <property type="entry name" value="ATPase_NBD"/>
</dbReference>
<dbReference type="PROSITE" id="PS00678">
    <property type="entry name" value="WD_REPEATS_1"/>
    <property type="match status" value="1"/>
</dbReference>
<dbReference type="InterPro" id="IPR013126">
    <property type="entry name" value="Hsp_70_fam"/>
</dbReference>
<dbReference type="RefSeq" id="WP_213172205.1">
    <property type="nucleotide sequence ID" value="NZ_CP070496.1"/>
</dbReference>
<feature type="repeat" description="WD" evidence="6">
    <location>
        <begin position="490"/>
        <end position="526"/>
    </location>
</feature>
<evidence type="ECO:0000256" key="1">
    <source>
        <dbReference type="ARBA" id="ARBA00022574"/>
    </source>
</evidence>
<dbReference type="Proteomes" id="UP000662939">
    <property type="component" value="Chromosome"/>
</dbReference>
<protein>
    <submittedName>
        <fullName evidence="8">Hsp70 family protein</fullName>
    </submittedName>
</protein>
<reference evidence="8" key="1">
    <citation type="submission" date="2021-02" db="EMBL/GenBank/DDBJ databases">
        <title>Natronoglycomyces albus gen. nov., sp. nov, a haloalkaliphilic actinobacterium from a soda solonchak soil.</title>
        <authorList>
            <person name="Sorokin D.Y."/>
            <person name="Khijniak T.V."/>
            <person name="Zakharycheva A.P."/>
            <person name="Boueva O.V."/>
            <person name="Ariskina E.V."/>
            <person name="Hahnke R.L."/>
            <person name="Bunk B."/>
            <person name="Sproer C."/>
            <person name="Schumann P."/>
            <person name="Evtushenko L.I."/>
            <person name="Kublanov I.V."/>
        </authorList>
    </citation>
    <scope>NUCLEOTIDE SEQUENCE</scope>
    <source>
        <strain evidence="8">DSM 106290</strain>
    </source>
</reference>
<feature type="compositionally biased region" description="Pro residues" evidence="7">
    <location>
        <begin position="387"/>
        <end position="400"/>
    </location>
</feature>
<keyword evidence="2" id="KW-0677">Repeat</keyword>
<dbReference type="SUPFAM" id="SSF53067">
    <property type="entry name" value="Actin-like ATPase domain"/>
    <property type="match status" value="2"/>
</dbReference>
<dbReference type="GO" id="GO:0005524">
    <property type="term" value="F:ATP binding"/>
    <property type="evidence" value="ECO:0007669"/>
    <property type="project" value="UniProtKB-KW"/>
</dbReference>
<dbReference type="KEGG" id="nav:JQS30_04600"/>
<dbReference type="SUPFAM" id="SSF50978">
    <property type="entry name" value="WD40 repeat-like"/>
    <property type="match status" value="1"/>
</dbReference>
<dbReference type="PRINTS" id="PR00301">
    <property type="entry name" value="HEATSHOCK70"/>
</dbReference>
<keyword evidence="3" id="KW-0547">Nucleotide-binding</keyword>
<dbReference type="GO" id="GO:0140662">
    <property type="term" value="F:ATP-dependent protein folding chaperone"/>
    <property type="evidence" value="ECO:0007669"/>
    <property type="project" value="InterPro"/>
</dbReference>
<dbReference type="PANTHER" id="PTHR42749:SF1">
    <property type="entry name" value="CELL SHAPE-DETERMINING PROTEIN MREB"/>
    <property type="match status" value="1"/>
</dbReference>
<keyword evidence="5" id="KW-0143">Chaperone</keyword>
<dbReference type="PANTHER" id="PTHR42749">
    <property type="entry name" value="CELL SHAPE-DETERMINING PROTEIN MREB"/>
    <property type="match status" value="1"/>
</dbReference>
<keyword evidence="1 6" id="KW-0853">WD repeat</keyword>
<dbReference type="Gene3D" id="3.90.640.10">
    <property type="entry name" value="Actin, Chain A, domain 4"/>
    <property type="match status" value="1"/>
</dbReference>
<dbReference type="InterPro" id="IPR015943">
    <property type="entry name" value="WD40/YVTN_repeat-like_dom_sf"/>
</dbReference>
<dbReference type="InterPro" id="IPR001680">
    <property type="entry name" value="WD40_rpt"/>
</dbReference>
<dbReference type="InterPro" id="IPR019775">
    <property type="entry name" value="WD40_repeat_CS"/>
</dbReference>
<dbReference type="Gene3D" id="3.30.420.40">
    <property type="match status" value="2"/>
</dbReference>
<dbReference type="Gene3D" id="2.130.10.10">
    <property type="entry name" value="YVTN repeat-like/Quinoprotein amine dehydrogenase"/>
    <property type="match status" value="1"/>
</dbReference>
<evidence type="ECO:0000256" key="4">
    <source>
        <dbReference type="ARBA" id="ARBA00022840"/>
    </source>
</evidence>
<dbReference type="AlphaFoldDB" id="A0A895XUJ5"/>
<evidence type="ECO:0000256" key="6">
    <source>
        <dbReference type="PROSITE-ProRule" id="PRU00221"/>
    </source>
</evidence>
<evidence type="ECO:0000256" key="7">
    <source>
        <dbReference type="SAM" id="MobiDB-lite"/>
    </source>
</evidence>
<organism evidence="8 9">
    <name type="scientific">Natronoglycomyces albus</name>
    <dbReference type="NCBI Taxonomy" id="2811108"/>
    <lineage>
        <taxon>Bacteria</taxon>
        <taxon>Bacillati</taxon>
        <taxon>Actinomycetota</taxon>
        <taxon>Actinomycetes</taxon>
        <taxon>Glycomycetales</taxon>
        <taxon>Glycomycetaceae</taxon>
        <taxon>Natronoglycomyces</taxon>
    </lineage>
</organism>
<gene>
    <name evidence="8" type="ORF">JQS30_04600</name>
</gene>
<proteinExistence type="predicted"/>
<dbReference type="InterPro" id="IPR036322">
    <property type="entry name" value="WD40_repeat_dom_sf"/>
</dbReference>
<evidence type="ECO:0000313" key="8">
    <source>
        <dbReference type="EMBL" id="QSB06196.1"/>
    </source>
</evidence>
<evidence type="ECO:0000256" key="5">
    <source>
        <dbReference type="ARBA" id="ARBA00023186"/>
    </source>
</evidence>
<dbReference type="EMBL" id="CP070496">
    <property type="protein sequence ID" value="QSB06196.1"/>
    <property type="molecule type" value="Genomic_DNA"/>
</dbReference>
<evidence type="ECO:0000256" key="2">
    <source>
        <dbReference type="ARBA" id="ARBA00022737"/>
    </source>
</evidence>
<keyword evidence="9" id="KW-1185">Reference proteome</keyword>
<feature type="region of interest" description="Disordered" evidence="7">
    <location>
        <begin position="384"/>
        <end position="409"/>
    </location>
</feature>
<sequence>MAPSDSYAQLVEALGIDFGTTYTVAVLRWRGGRTRPLLFDNSPQLPSAVYCAPDGQLETGAAALRLGRRYPDRLEPNPKQRIDDGTLWLANREVAVVDAIAAVLARVRAEAVRVAGLPQTIVLTVPASWGPSRRQLLLEAARRAALPSARVVAEPVAAAAYYLHTLEHELPIGDAVAVFDAGAGTFDASVVRRSPNGFDTLALEGREDLGGLDLDEDLLDHLNRIYGEHDGWTSLVNPSTVAEQRDSRALADEIRLAREQLSRTAQVELYIPGLDIGSLLTRSEVEQAIAPRIRRAVDITASVIREARPGMNQLAGVFLVGGTSRTPLAAATLHRQLGLAPTVLEQPELVVAEGSLMAAAYAAPVTPLGSSPLRPFGSPIDYGLPTPANPLPVTPPPEHSLPPRGTVHDRKSRRGIVIAAAIASVAALAAATSVVTLWPEAKPSAIHAQVGPETPGPIAHEDPTMESPSHYLHAQSIYEANFPEVVGHIASAHDGEILSLASFSHEEHGDVLLTGGDDGTVRSWNLLTGGQFGQFQRLNQEVVHLGPYVDGDEAVQVWSQHSQHGWHWEWDSHQLADQPVTSDPEGSQMVWAGEIDQAPHTMSIDVESKPPTVDVGGLGRDDPDLSWTLSGLTHAADPVSIDGQLRFVGIAHGEIVQVDLKSGTPIDSMELHADPHDLTHFHTGTYDGVPAAVAVADGHLHFYDLAASQVLADPISLGDKEISHLHIGDTWGYPFIGTVDSDHTVTLYSTVSGGQISDHYQVETMSTAHFTYIDLHPVVVVAHHGGGLSVVALSLS</sequence>
<dbReference type="PROSITE" id="PS50082">
    <property type="entry name" value="WD_REPEATS_2"/>
    <property type="match status" value="1"/>
</dbReference>
<evidence type="ECO:0000256" key="3">
    <source>
        <dbReference type="ARBA" id="ARBA00022741"/>
    </source>
</evidence>
<accession>A0A895XUJ5</accession>